<name>A0ABT9EI99_9SPHN</name>
<organism evidence="1 2">
    <name type="scientific">Sphingomonas aurea</name>
    <dbReference type="NCBI Taxonomy" id="3063994"/>
    <lineage>
        <taxon>Bacteria</taxon>
        <taxon>Pseudomonadati</taxon>
        <taxon>Pseudomonadota</taxon>
        <taxon>Alphaproteobacteria</taxon>
        <taxon>Sphingomonadales</taxon>
        <taxon>Sphingomonadaceae</taxon>
        <taxon>Sphingomonas</taxon>
    </lineage>
</organism>
<dbReference type="EMBL" id="JAUUDS010000001">
    <property type="protein sequence ID" value="MDP1026687.1"/>
    <property type="molecule type" value="Genomic_DNA"/>
</dbReference>
<sequence>MRFRSKRAGGQQPQDADTQLAAQLVRLGGLDARQVESVRDLMATDQLDFAAAALRLGVADRPAIEAARASGEQYLAPGDDRVDAALIAAFTANDSYLDGIRVIRARLLQRAATASDRIAGFAIIAFDMDDDLAVLGGNLAILMARSGSNTLLIDLDGDRASAIDLFADAPAAGHCGSVEAIPGLSLLRLSADRLRDDTRSIVELSSDWPADGGRLLALLHHDADRSAIATASLLRDMQGVVLLLRRDVTEYAAVRAQIDALDASGVTIEGCVIL</sequence>
<accession>A0ABT9EI99</accession>
<keyword evidence="2" id="KW-1185">Reference proteome</keyword>
<dbReference type="RefSeq" id="WP_305172235.1">
    <property type="nucleotide sequence ID" value="NZ_JAUUDS010000001.1"/>
</dbReference>
<reference evidence="1 2" key="1">
    <citation type="submission" date="2023-07" db="EMBL/GenBank/DDBJ databases">
        <authorList>
            <person name="Kim M.K."/>
        </authorList>
    </citation>
    <scope>NUCLEOTIDE SEQUENCE [LARGE SCALE GENOMIC DNA]</scope>
    <source>
        <strain evidence="1 2">KR1UV-12</strain>
    </source>
</reference>
<comment type="caution">
    <text evidence="1">The sequence shown here is derived from an EMBL/GenBank/DDBJ whole genome shotgun (WGS) entry which is preliminary data.</text>
</comment>
<dbReference type="Proteomes" id="UP001230685">
    <property type="component" value="Unassembled WGS sequence"/>
</dbReference>
<gene>
    <name evidence="1" type="ORF">Q5H91_05655</name>
</gene>
<evidence type="ECO:0000313" key="2">
    <source>
        <dbReference type="Proteomes" id="UP001230685"/>
    </source>
</evidence>
<evidence type="ECO:0000313" key="1">
    <source>
        <dbReference type="EMBL" id="MDP1026687.1"/>
    </source>
</evidence>
<proteinExistence type="predicted"/>
<protein>
    <submittedName>
        <fullName evidence="1">Uncharacterized protein</fullName>
    </submittedName>
</protein>